<accession>A0AAQ4DNQ7</accession>
<keyword evidence="1" id="KW-1133">Transmembrane helix</keyword>
<name>A0AAQ4DNQ7_AMBAM</name>
<protein>
    <submittedName>
        <fullName evidence="2">Uncharacterized protein</fullName>
    </submittedName>
</protein>
<sequence>MANQAVTPEPTSSPYQTLRTVVLSGLSSILTTKNSSRRLLFLSGVLVISAVLFVAIASLAVYFSKRWSTQRGFVDAEGNSFCCPEDAEDVARFVNATINPCRNFFAHVCTDVIKHGLWRHLERREELAKIMVTGFLPKALQKVDATGFIIAYYQSCLKAIPNRDIFLYSIATKLATNHRDLLMRPNTTSALIYAATASVKYRLPSILDIIYYPLIPRIFMKAKDRCRNDTFSWHLASFCLKALKDKFDAKIPLDELSGMHAKICKKFGTLSYTETQYSAARESDAFDRDVWDLKDLRAALVAIGFSAGKELEIHIAGGSKIRAMHDLFSTAEYSGTDVVKGAYLLWLSVASIAEQFYTSYDGSWPQVFQICNDSVEAINEIWDLFTAEILTTPQKDEQAIVTFTAVKDAVFWDCRRSYLFEAEDAARLESHFKEFALLTPTASSTMPVALPKPVPDFAENLLRGRAFNFEAFRARLWGLHAAQVFDTGIIPVVGGRYFLLPAFFYDVIRPTSPSSQLANMAALGWLLAESMWSVVLYSIPWNSKTEGNLQKLRACFVRTYLGSDRNPKFTNATVATSLALTSLLSAFHRPDWNTLETYVRTLPESQLFLGLRLLDSGKELASKQQLAKDVFRAVKDMKITLLILVTHNVEDFGKSCTSLPVSSWSPRSYKDATKPALEEVFKFLEFGLKGEKQVEVTLSSTLALMTYNMLKKVTSPVKFGEPCAARYAQPFSVYCLEKPPSEQEHSDSLTAVGFNDTLLFTYETAATVDKKASAVSAHLSHGTPPFVILPDCSDACWESLRNKGHD</sequence>
<feature type="non-terminal residue" evidence="2">
    <location>
        <position position="806"/>
    </location>
</feature>
<dbReference type="EMBL" id="JARKHS020028683">
    <property type="protein sequence ID" value="KAK8764097.1"/>
    <property type="molecule type" value="Genomic_DNA"/>
</dbReference>
<dbReference type="AlphaFoldDB" id="A0AAQ4DNQ7"/>
<proteinExistence type="predicted"/>
<feature type="transmembrane region" description="Helical" evidence="1">
    <location>
        <begin position="39"/>
        <end position="63"/>
    </location>
</feature>
<reference evidence="2 3" key="1">
    <citation type="journal article" date="2023" name="Arcadia Sci">
        <title>De novo assembly of a long-read Amblyomma americanum tick genome.</title>
        <authorList>
            <person name="Chou S."/>
            <person name="Poskanzer K.E."/>
            <person name="Rollins M."/>
            <person name="Thuy-Boun P.S."/>
        </authorList>
    </citation>
    <scope>NUCLEOTIDE SEQUENCE [LARGE SCALE GENOMIC DNA]</scope>
    <source>
        <strain evidence="2">F_SG_1</strain>
        <tissue evidence="2">Salivary glands</tissue>
    </source>
</reference>
<keyword evidence="1" id="KW-0812">Transmembrane</keyword>
<comment type="caution">
    <text evidence="2">The sequence shown here is derived from an EMBL/GenBank/DDBJ whole genome shotgun (WGS) entry which is preliminary data.</text>
</comment>
<organism evidence="2 3">
    <name type="scientific">Amblyomma americanum</name>
    <name type="common">Lone star tick</name>
    <dbReference type="NCBI Taxonomy" id="6943"/>
    <lineage>
        <taxon>Eukaryota</taxon>
        <taxon>Metazoa</taxon>
        <taxon>Ecdysozoa</taxon>
        <taxon>Arthropoda</taxon>
        <taxon>Chelicerata</taxon>
        <taxon>Arachnida</taxon>
        <taxon>Acari</taxon>
        <taxon>Parasitiformes</taxon>
        <taxon>Ixodida</taxon>
        <taxon>Ixodoidea</taxon>
        <taxon>Ixodidae</taxon>
        <taxon>Amblyomminae</taxon>
        <taxon>Amblyomma</taxon>
    </lineage>
</organism>
<evidence type="ECO:0000313" key="2">
    <source>
        <dbReference type="EMBL" id="KAK8764097.1"/>
    </source>
</evidence>
<evidence type="ECO:0000313" key="3">
    <source>
        <dbReference type="Proteomes" id="UP001321473"/>
    </source>
</evidence>
<gene>
    <name evidence="2" type="ORF">V5799_033290</name>
</gene>
<dbReference type="Proteomes" id="UP001321473">
    <property type="component" value="Unassembled WGS sequence"/>
</dbReference>
<keyword evidence="1" id="KW-0472">Membrane</keyword>
<keyword evidence="3" id="KW-1185">Reference proteome</keyword>
<evidence type="ECO:0000256" key="1">
    <source>
        <dbReference type="SAM" id="Phobius"/>
    </source>
</evidence>